<evidence type="ECO:0000256" key="4">
    <source>
        <dbReference type="ARBA" id="ARBA00022692"/>
    </source>
</evidence>
<evidence type="ECO:0000313" key="15">
    <source>
        <dbReference type="Ensembl" id="ENSSSCP00025020964.1"/>
    </source>
</evidence>
<dbReference type="AlphaFoldDB" id="A0A8D0RRI6"/>
<keyword evidence="11" id="KW-0325">Glycoprotein</keyword>
<feature type="region of interest" description="Disordered" evidence="12">
    <location>
        <begin position="348"/>
        <end position="398"/>
    </location>
</feature>
<accession>A0A8D0RRI6</accession>
<evidence type="ECO:0000256" key="1">
    <source>
        <dbReference type="ARBA" id="ARBA00004236"/>
    </source>
</evidence>
<sequence length="502" mass="54882">MKVLPLPLAPSLRAWPPLPPSPAPTSAPFLSRLLVLLSALSVSGAQVHVNPSQSLLTLEGDDVETFNHALQHVAYMNTLRFATPGVRPLRLTTAVKCFSEESCVSIPEVEGYVVVLQPDAPQILLSGTAHFARPAVDFEGPEGVPLFPDLQITCSISHQVEAKKDESWQGTVTDTRMSDEIVHNLDGCEISLVGDDLDPERESLLLDMASLQQRGLELTNTSAYLTIAGVESITVYEEILRQARYRLRHGAALYARKFRLSCSEMNGRYSSNEFVVEVPRVSSLPRTPPHTYLTAPCKEQGCGGPIPLVGGDGNCSRDGMPGSGCHRRGSWGTGWKSWALEERWDWGEAPTRPTLSPGQRPAQHEPGGPPQPHAQLPAVPAPRSPAPARDGRTQPGELPPQLQYVRLLGASGQWVEGVDWHKHPSLHYWEGGEGRSGGLCSLWNLTWLSALIQSLHPPDHSVSLMWNVSRVSSQGCLDLGSRSVWVSPLLFRFLCYFSTMAS</sequence>
<proteinExistence type="predicted"/>
<dbReference type="GO" id="GO:0005886">
    <property type="term" value="C:plasma membrane"/>
    <property type="evidence" value="ECO:0007669"/>
    <property type="project" value="UniProtKB-SubCell"/>
</dbReference>
<keyword evidence="8" id="KW-0130">Cell adhesion</keyword>
<feature type="chain" id="PRO_5034740593" evidence="13">
    <location>
        <begin position="46"/>
        <end position="502"/>
    </location>
</feature>
<keyword evidence="6" id="KW-0677">Repeat</keyword>
<evidence type="ECO:0000256" key="11">
    <source>
        <dbReference type="ARBA" id="ARBA00023180"/>
    </source>
</evidence>
<dbReference type="Proteomes" id="UP000694727">
    <property type="component" value="Unplaced"/>
</dbReference>
<comment type="subcellular location">
    <subcellularLocation>
        <location evidence="1">Cell membrane</location>
    </subcellularLocation>
    <subcellularLocation>
        <location evidence="2">Membrane</location>
        <topology evidence="2">Single-pass type I membrane protein</topology>
    </subcellularLocation>
</comment>
<evidence type="ECO:0000256" key="3">
    <source>
        <dbReference type="ARBA" id="ARBA00022475"/>
    </source>
</evidence>
<keyword evidence="3" id="KW-1003">Cell membrane</keyword>
<evidence type="ECO:0000256" key="5">
    <source>
        <dbReference type="ARBA" id="ARBA00022729"/>
    </source>
</evidence>
<keyword evidence="4" id="KW-0812">Transmembrane</keyword>
<name>A0A8D0RRI6_PIG</name>
<keyword evidence="5 13" id="KW-0732">Signal</keyword>
<evidence type="ECO:0000313" key="16">
    <source>
        <dbReference type="Proteomes" id="UP000694727"/>
    </source>
</evidence>
<evidence type="ECO:0000256" key="6">
    <source>
        <dbReference type="ARBA" id="ARBA00022737"/>
    </source>
</evidence>
<evidence type="ECO:0000256" key="13">
    <source>
        <dbReference type="SAM" id="SignalP"/>
    </source>
</evidence>
<evidence type="ECO:0000256" key="2">
    <source>
        <dbReference type="ARBA" id="ARBA00004479"/>
    </source>
</evidence>
<dbReference type="InterPro" id="IPR045588">
    <property type="entry name" value="CLSTN_C"/>
</dbReference>
<evidence type="ECO:0000256" key="10">
    <source>
        <dbReference type="ARBA" id="ARBA00023136"/>
    </source>
</evidence>
<dbReference type="PANTHER" id="PTHR14139">
    <property type="entry name" value="CALSYNTENIN"/>
    <property type="match status" value="1"/>
</dbReference>
<evidence type="ECO:0000256" key="7">
    <source>
        <dbReference type="ARBA" id="ARBA00022837"/>
    </source>
</evidence>
<evidence type="ECO:0000256" key="9">
    <source>
        <dbReference type="ARBA" id="ARBA00022989"/>
    </source>
</evidence>
<dbReference type="Ensembl" id="ENSSSCT00025049005.1">
    <property type="protein sequence ID" value="ENSSSCP00025020964.1"/>
    <property type="gene ID" value="ENSSSCG00025035888.1"/>
</dbReference>
<keyword evidence="7" id="KW-0106">Calcium</keyword>
<feature type="domain" description="Calsyntenin C-terminal" evidence="14">
    <location>
        <begin position="44"/>
        <end position="280"/>
    </location>
</feature>
<gene>
    <name evidence="15" type="primary">CLSTN3</name>
</gene>
<keyword evidence="10" id="KW-0472">Membrane</keyword>
<feature type="signal peptide" evidence="13">
    <location>
        <begin position="1"/>
        <end position="45"/>
    </location>
</feature>
<organism evidence="15 16">
    <name type="scientific">Sus scrofa</name>
    <name type="common">Pig</name>
    <dbReference type="NCBI Taxonomy" id="9823"/>
    <lineage>
        <taxon>Eukaryota</taxon>
        <taxon>Metazoa</taxon>
        <taxon>Chordata</taxon>
        <taxon>Craniata</taxon>
        <taxon>Vertebrata</taxon>
        <taxon>Euteleostomi</taxon>
        <taxon>Mammalia</taxon>
        <taxon>Eutheria</taxon>
        <taxon>Laurasiatheria</taxon>
        <taxon>Artiodactyla</taxon>
        <taxon>Suina</taxon>
        <taxon>Suidae</taxon>
        <taxon>Sus</taxon>
    </lineage>
</organism>
<dbReference type="PANTHER" id="PTHR14139:SF5">
    <property type="entry name" value="CALSYNTENIN-3"/>
    <property type="match status" value="1"/>
</dbReference>
<keyword evidence="9" id="KW-1133">Transmembrane helix</keyword>
<dbReference type="Pfam" id="PF19699">
    <property type="entry name" value="CLSTN_C"/>
    <property type="match status" value="1"/>
</dbReference>
<evidence type="ECO:0000256" key="8">
    <source>
        <dbReference type="ARBA" id="ARBA00022889"/>
    </source>
</evidence>
<evidence type="ECO:0000259" key="14">
    <source>
        <dbReference type="Pfam" id="PF19699"/>
    </source>
</evidence>
<protein>
    <submittedName>
        <fullName evidence="15">Calsyntenin 3</fullName>
    </submittedName>
</protein>
<reference evidence="15" key="1">
    <citation type="submission" date="2025-08" db="UniProtKB">
        <authorList>
            <consortium name="Ensembl"/>
        </authorList>
    </citation>
    <scope>IDENTIFICATION</scope>
</reference>
<evidence type="ECO:0000256" key="12">
    <source>
        <dbReference type="SAM" id="MobiDB-lite"/>
    </source>
</evidence>
<dbReference type="GO" id="GO:0007155">
    <property type="term" value="P:cell adhesion"/>
    <property type="evidence" value="ECO:0007669"/>
    <property type="project" value="UniProtKB-KW"/>
</dbReference>